<accession>A0A4R7Q1M6</accession>
<dbReference type="OrthoDB" id="9783700at2"/>
<keyword evidence="2" id="KW-1185">Reference proteome</keyword>
<dbReference type="PANTHER" id="PTHR31270:SF1">
    <property type="entry name" value="GLUTAMINYL-PEPTIDE CYCLOTRANSFERASE"/>
    <property type="match status" value="1"/>
</dbReference>
<name>A0A4R7Q1M6_9FLAO</name>
<dbReference type="Pfam" id="PF05096">
    <property type="entry name" value="Glu_cyclase_2"/>
    <property type="match status" value="1"/>
</dbReference>
<dbReference type="SUPFAM" id="SSF50969">
    <property type="entry name" value="YVTN repeat-like/Quinoprotein amine dehydrogenase"/>
    <property type="match status" value="1"/>
</dbReference>
<evidence type="ECO:0000313" key="2">
    <source>
        <dbReference type="Proteomes" id="UP000294689"/>
    </source>
</evidence>
<dbReference type="Proteomes" id="UP000294689">
    <property type="component" value="Unassembled WGS sequence"/>
</dbReference>
<dbReference type="RefSeq" id="WP_133758528.1">
    <property type="nucleotide sequence ID" value="NZ_SOBW01000008.1"/>
</dbReference>
<dbReference type="AlphaFoldDB" id="A0A4R7Q1M6"/>
<protein>
    <submittedName>
        <fullName evidence="1">Glutamine cyclotransferase</fullName>
    </submittedName>
</protein>
<sequence>MSSIKLFIITVLSLSLWTCGDNPNGKKNHFVIKTDAKNNTIALGETVNLSMDNPKNKAISSVTYHLNGVAIDKNFTATDVPLGIHTLTAKVVYEGQTEETTTNLTVLNNKPPVIYSYNILNEYPHDITSYTQGLEFHNGILYESTGQYGESKLRKVKHDTGEILKSVTIGNQYFGEGLTVLNDKIYQLTWKENIGFVYNAETLEKTGSFNYGKSKEGWGLCNDGKTIYKSDGTHTIWKLNPETLAEEGFIQVFTNTGKIESLNELEYINGKIYANIYQRNGVLIINPKNGAVEGVIDFSPLQKLVKQHPELDVLNGIAYNPDTKTIFVTGKDWDKLFEVEVFVK</sequence>
<proteinExistence type="predicted"/>
<gene>
    <name evidence="1" type="ORF">BXY82_2570</name>
</gene>
<organism evidence="1 2">
    <name type="scientific">Gelidibacter sediminis</name>
    <dbReference type="NCBI Taxonomy" id="1608710"/>
    <lineage>
        <taxon>Bacteria</taxon>
        <taxon>Pseudomonadati</taxon>
        <taxon>Bacteroidota</taxon>
        <taxon>Flavobacteriia</taxon>
        <taxon>Flavobacteriales</taxon>
        <taxon>Flavobacteriaceae</taxon>
        <taxon>Gelidibacter</taxon>
    </lineage>
</organism>
<dbReference type="EMBL" id="SOBW01000008">
    <property type="protein sequence ID" value="TDU40519.1"/>
    <property type="molecule type" value="Genomic_DNA"/>
</dbReference>
<evidence type="ECO:0000313" key="1">
    <source>
        <dbReference type="EMBL" id="TDU40519.1"/>
    </source>
</evidence>
<dbReference type="InterPro" id="IPR007788">
    <property type="entry name" value="QCT"/>
</dbReference>
<comment type="caution">
    <text evidence="1">The sequence shown here is derived from an EMBL/GenBank/DDBJ whole genome shotgun (WGS) entry which is preliminary data.</text>
</comment>
<dbReference type="Gene3D" id="2.130.10.10">
    <property type="entry name" value="YVTN repeat-like/Quinoprotein amine dehydrogenase"/>
    <property type="match status" value="1"/>
</dbReference>
<reference evidence="1 2" key="1">
    <citation type="submission" date="2019-03" db="EMBL/GenBank/DDBJ databases">
        <title>Genomic Encyclopedia of Archaeal and Bacterial Type Strains, Phase II (KMG-II): from individual species to whole genera.</title>
        <authorList>
            <person name="Goeker M."/>
        </authorList>
    </citation>
    <scope>NUCLEOTIDE SEQUENCE [LARGE SCALE GENOMIC DNA]</scope>
    <source>
        <strain evidence="1 2">DSM 28135</strain>
    </source>
</reference>
<dbReference type="PANTHER" id="PTHR31270">
    <property type="entry name" value="GLUTAMINYL-PEPTIDE CYCLOTRANSFERASE"/>
    <property type="match status" value="1"/>
</dbReference>
<keyword evidence="1" id="KW-0808">Transferase</keyword>
<dbReference type="InterPro" id="IPR015943">
    <property type="entry name" value="WD40/YVTN_repeat-like_dom_sf"/>
</dbReference>
<dbReference type="InterPro" id="IPR011044">
    <property type="entry name" value="Quino_amine_DH_bsu"/>
</dbReference>
<dbReference type="GO" id="GO:0016603">
    <property type="term" value="F:glutaminyl-peptide cyclotransferase activity"/>
    <property type="evidence" value="ECO:0007669"/>
    <property type="project" value="InterPro"/>
</dbReference>